<dbReference type="PANTHER" id="PTHR10796:SF88">
    <property type="entry name" value="SSD DOMAIN-CONTAINING PROTEIN"/>
    <property type="match status" value="1"/>
</dbReference>
<feature type="transmembrane region" description="Helical" evidence="1">
    <location>
        <begin position="38"/>
        <end position="57"/>
    </location>
</feature>
<dbReference type="Proteomes" id="UP000887574">
    <property type="component" value="Unplaced"/>
</dbReference>
<keyword evidence="1" id="KW-0472">Membrane</keyword>
<keyword evidence="2" id="KW-1185">Reference proteome</keyword>
<dbReference type="WBParaSite" id="jg4423">
    <property type="protein sequence ID" value="jg4423"/>
    <property type="gene ID" value="jg4423"/>
</dbReference>
<feature type="transmembrane region" description="Helical" evidence="1">
    <location>
        <begin position="307"/>
        <end position="333"/>
    </location>
</feature>
<dbReference type="PANTHER" id="PTHR10796">
    <property type="entry name" value="PATCHED-RELATED"/>
    <property type="match status" value="1"/>
</dbReference>
<dbReference type="GO" id="GO:0005886">
    <property type="term" value="C:plasma membrane"/>
    <property type="evidence" value="ECO:0007669"/>
    <property type="project" value="TreeGrafter"/>
</dbReference>
<protein>
    <submittedName>
        <fullName evidence="3">SSD domain-containing protein</fullName>
    </submittedName>
</protein>
<feature type="transmembrane region" description="Helical" evidence="1">
    <location>
        <begin position="276"/>
        <end position="301"/>
    </location>
</feature>
<dbReference type="GO" id="GO:0006897">
    <property type="term" value="P:endocytosis"/>
    <property type="evidence" value="ECO:0007669"/>
    <property type="project" value="TreeGrafter"/>
</dbReference>
<keyword evidence="1" id="KW-0812">Transmembrane</keyword>
<dbReference type="AlphaFoldDB" id="A0A915EEC6"/>
<dbReference type="InterPro" id="IPR051697">
    <property type="entry name" value="Patched_domain-protein"/>
</dbReference>
<accession>A0A915EEC6</accession>
<organism evidence="2 3">
    <name type="scientific">Ditylenchus dipsaci</name>
    <dbReference type="NCBI Taxonomy" id="166011"/>
    <lineage>
        <taxon>Eukaryota</taxon>
        <taxon>Metazoa</taxon>
        <taxon>Ecdysozoa</taxon>
        <taxon>Nematoda</taxon>
        <taxon>Chromadorea</taxon>
        <taxon>Rhabditida</taxon>
        <taxon>Tylenchina</taxon>
        <taxon>Tylenchomorpha</taxon>
        <taxon>Sphaerularioidea</taxon>
        <taxon>Anguinidae</taxon>
        <taxon>Anguininae</taxon>
        <taxon>Ditylenchus</taxon>
    </lineage>
</organism>
<name>A0A915EEC6_9BILA</name>
<sequence>MFDNQHDLGKTVHGDKPRVIRILHKAYSRWATFVVGHAWWLICICLLASALGAYKMVTTKRENSIRGYTPYGARALHEFDVRDQEKNNLLTEESLKEAVQIDNFIQNNLTIFNHVSGRKESFNQICRKFCTINEPVRQFYNGYKHQMDRLAQGDSLNYRIKLDYPIAEIFGRSVSLQPNFLEEDQVASLLAGNNSSTQNETAAISAKLITNMDRVEMIVLLYRAERIGGWSDAEIRDYEMSVSNYFKKDHVGKHIRVMTISSTYVSRELDRAAKTLMPFVGLGLLVMICCSVVTCTLAALFTGQFSFYRLPLTIIACLCPFMASGTPWAFYFYSVFGTVPSWEYPLFWCLP</sequence>
<reference evidence="3" key="1">
    <citation type="submission" date="2022-11" db="UniProtKB">
        <authorList>
            <consortium name="WormBaseParasite"/>
        </authorList>
    </citation>
    <scope>IDENTIFICATION</scope>
</reference>
<evidence type="ECO:0000313" key="3">
    <source>
        <dbReference type="WBParaSite" id="jg4423"/>
    </source>
</evidence>
<evidence type="ECO:0000256" key="1">
    <source>
        <dbReference type="SAM" id="Phobius"/>
    </source>
</evidence>
<keyword evidence="1" id="KW-1133">Transmembrane helix</keyword>
<dbReference type="GO" id="GO:0030659">
    <property type="term" value="C:cytoplasmic vesicle membrane"/>
    <property type="evidence" value="ECO:0007669"/>
    <property type="project" value="TreeGrafter"/>
</dbReference>
<proteinExistence type="predicted"/>
<dbReference type="GO" id="GO:0018996">
    <property type="term" value="P:molting cycle, collagen and cuticulin-based cuticle"/>
    <property type="evidence" value="ECO:0007669"/>
    <property type="project" value="TreeGrafter"/>
</dbReference>
<evidence type="ECO:0000313" key="2">
    <source>
        <dbReference type="Proteomes" id="UP000887574"/>
    </source>
</evidence>